<organism evidence="1 2">
    <name type="scientific">Globodera rostochiensis</name>
    <name type="common">Golden nematode worm</name>
    <name type="synonym">Heterodera rostochiensis</name>
    <dbReference type="NCBI Taxonomy" id="31243"/>
    <lineage>
        <taxon>Eukaryota</taxon>
        <taxon>Metazoa</taxon>
        <taxon>Ecdysozoa</taxon>
        <taxon>Nematoda</taxon>
        <taxon>Chromadorea</taxon>
        <taxon>Rhabditida</taxon>
        <taxon>Tylenchina</taxon>
        <taxon>Tylenchomorpha</taxon>
        <taxon>Tylenchoidea</taxon>
        <taxon>Heteroderidae</taxon>
        <taxon>Heteroderinae</taxon>
        <taxon>Globodera</taxon>
    </lineage>
</organism>
<reference evidence="2" key="1">
    <citation type="submission" date="2022-11" db="UniProtKB">
        <authorList>
            <consortium name="WormBaseParasite"/>
        </authorList>
    </citation>
    <scope>IDENTIFICATION</scope>
</reference>
<evidence type="ECO:0000313" key="1">
    <source>
        <dbReference type="Proteomes" id="UP000887572"/>
    </source>
</evidence>
<protein>
    <submittedName>
        <fullName evidence="2">Uncharacterized protein</fullName>
    </submittedName>
</protein>
<accession>A0A914HU41</accession>
<dbReference type="WBParaSite" id="Gr19_v10_g4693.t1">
    <property type="protein sequence ID" value="Gr19_v10_g4693.t1"/>
    <property type="gene ID" value="Gr19_v10_g4693"/>
</dbReference>
<sequence>MELNTHPMESGGNKFLIDAGNFVAATIEDTEHYAVLVYVVCGKCGKENRRTYELIDDVGKHSRWGYYDGLYYEQTLADTKLNVSYEKVEDIFRGMPEKFDMASACDNNWARDFFDRVYDRSSNGCAHELY</sequence>
<dbReference type="AlphaFoldDB" id="A0A914HU41"/>
<evidence type="ECO:0000313" key="2">
    <source>
        <dbReference type="WBParaSite" id="Gr19_v10_g4693.t1"/>
    </source>
</evidence>
<keyword evidence="1" id="KW-1185">Reference proteome</keyword>
<dbReference type="Proteomes" id="UP000887572">
    <property type="component" value="Unplaced"/>
</dbReference>
<proteinExistence type="predicted"/>
<name>A0A914HU41_GLORO</name>